<evidence type="ECO:0000256" key="2">
    <source>
        <dbReference type="SAM" id="Phobius"/>
    </source>
</evidence>
<feature type="transmembrane region" description="Helical" evidence="2">
    <location>
        <begin position="93"/>
        <end position="117"/>
    </location>
</feature>
<dbReference type="Proteomes" id="UP001642487">
    <property type="component" value="Chromosome 3"/>
</dbReference>
<feature type="transmembrane region" description="Helical" evidence="2">
    <location>
        <begin position="123"/>
        <end position="144"/>
    </location>
</feature>
<keyword evidence="2" id="KW-0812">Transmembrane</keyword>
<name>A0ABP0Y830_9ROSI</name>
<keyword evidence="4" id="KW-1185">Reference proteome</keyword>
<keyword evidence="2" id="KW-0472">Membrane</keyword>
<feature type="transmembrane region" description="Helical" evidence="2">
    <location>
        <begin position="20"/>
        <end position="42"/>
    </location>
</feature>
<gene>
    <name evidence="3" type="ORF">CITCOLO1_LOCUS8423</name>
</gene>
<comment type="similarity">
    <text evidence="1">Belongs to the multi antimicrobial extrusion (MATE) (TC 2.A.66.1) family.</text>
</comment>
<evidence type="ECO:0000313" key="3">
    <source>
        <dbReference type="EMBL" id="CAK9316559.1"/>
    </source>
</evidence>
<protein>
    <submittedName>
        <fullName evidence="3">Uncharacterized protein</fullName>
    </submittedName>
</protein>
<reference evidence="3 4" key="1">
    <citation type="submission" date="2024-03" db="EMBL/GenBank/DDBJ databases">
        <authorList>
            <person name="Gkanogiannis A."/>
            <person name="Becerra Lopez-Lavalle L."/>
        </authorList>
    </citation>
    <scope>NUCLEOTIDE SEQUENCE [LARGE SCALE GENOMIC DNA]</scope>
</reference>
<evidence type="ECO:0000313" key="4">
    <source>
        <dbReference type="Proteomes" id="UP001642487"/>
    </source>
</evidence>
<proteinExistence type="inferred from homology"/>
<feature type="transmembrane region" description="Helical" evidence="2">
    <location>
        <begin position="62"/>
        <end position="81"/>
    </location>
</feature>
<dbReference type="Pfam" id="PF01554">
    <property type="entry name" value="MatE"/>
    <property type="match status" value="1"/>
</dbReference>
<accession>A0ABP0Y830</accession>
<evidence type="ECO:0000256" key="1">
    <source>
        <dbReference type="ARBA" id="ARBA00010199"/>
    </source>
</evidence>
<sequence>MCSVRVSNELGAAHPRTARFSLVVAVISSFVLGLILASILIITKDYYPYLFSSDSAVRRLVMQLTPLLGFCILVNNVQPVLSGVAVGAGWQAVVAYVNVGCYYLFGVPLGLLMGFVLHWGVTGIWSGMIVGTIIQTCILTWMVYRTNWNEEACVAEDRIRKWGGPSVSS</sequence>
<dbReference type="PANTHER" id="PTHR11206">
    <property type="entry name" value="MULTIDRUG RESISTANCE PROTEIN"/>
    <property type="match status" value="1"/>
</dbReference>
<dbReference type="InterPro" id="IPR002528">
    <property type="entry name" value="MATE_fam"/>
</dbReference>
<keyword evidence="2" id="KW-1133">Transmembrane helix</keyword>
<organism evidence="3 4">
    <name type="scientific">Citrullus colocynthis</name>
    <name type="common">colocynth</name>
    <dbReference type="NCBI Taxonomy" id="252529"/>
    <lineage>
        <taxon>Eukaryota</taxon>
        <taxon>Viridiplantae</taxon>
        <taxon>Streptophyta</taxon>
        <taxon>Embryophyta</taxon>
        <taxon>Tracheophyta</taxon>
        <taxon>Spermatophyta</taxon>
        <taxon>Magnoliopsida</taxon>
        <taxon>eudicotyledons</taxon>
        <taxon>Gunneridae</taxon>
        <taxon>Pentapetalae</taxon>
        <taxon>rosids</taxon>
        <taxon>fabids</taxon>
        <taxon>Cucurbitales</taxon>
        <taxon>Cucurbitaceae</taxon>
        <taxon>Benincaseae</taxon>
        <taxon>Citrullus</taxon>
    </lineage>
</organism>
<dbReference type="EMBL" id="OZ021737">
    <property type="protein sequence ID" value="CAK9316559.1"/>
    <property type="molecule type" value="Genomic_DNA"/>
</dbReference>